<feature type="region of interest" description="Disordered" evidence="1">
    <location>
        <begin position="1"/>
        <end position="26"/>
    </location>
</feature>
<organism evidence="2 3">
    <name type="scientific">Candidatus Kuenenbacteria bacterium RIFCSPLOWO2_02_FULL_42_16</name>
    <dbReference type="NCBI Taxonomy" id="1798564"/>
    <lineage>
        <taxon>Bacteria</taxon>
        <taxon>Candidatus Kueneniibacteriota</taxon>
    </lineage>
</organism>
<evidence type="ECO:0000256" key="1">
    <source>
        <dbReference type="SAM" id="MobiDB-lite"/>
    </source>
</evidence>
<dbReference type="EMBL" id="MFMZ01000019">
    <property type="protein sequence ID" value="OGG91184.1"/>
    <property type="molecule type" value="Genomic_DNA"/>
</dbReference>
<accession>A0A1F6FZ96</accession>
<dbReference type="STRING" id="1798564.A3H55_03495"/>
<name>A0A1F6FZ96_9BACT</name>
<evidence type="ECO:0000313" key="2">
    <source>
        <dbReference type="EMBL" id="OGG91184.1"/>
    </source>
</evidence>
<dbReference type="Proteomes" id="UP000177998">
    <property type="component" value="Unassembled WGS sequence"/>
</dbReference>
<evidence type="ECO:0000313" key="3">
    <source>
        <dbReference type="Proteomes" id="UP000177998"/>
    </source>
</evidence>
<reference evidence="2 3" key="1">
    <citation type="journal article" date="2016" name="Nat. Commun.">
        <title>Thousands of microbial genomes shed light on interconnected biogeochemical processes in an aquifer system.</title>
        <authorList>
            <person name="Anantharaman K."/>
            <person name="Brown C.T."/>
            <person name="Hug L.A."/>
            <person name="Sharon I."/>
            <person name="Castelle C.J."/>
            <person name="Probst A.J."/>
            <person name="Thomas B.C."/>
            <person name="Singh A."/>
            <person name="Wilkins M.J."/>
            <person name="Karaoz U."/>
            <person name="Brodie E.L."/>
            <person name="Williams K.H."/>
            <person name="Hubbard S.S."/>
            <person name="Banfield J.F."/>
        </authorList>
    </citation>
    <scope>NUCLEOTIDE SEQUENCE [LARGE SCALE GENOMIC DNA]</scope>
</reference>
<proteinExistence type="predicted"/>
<protein>
    <submittedName>
        <fullName evidence="2">Uncharacterized protein</fullName>
    </submittedName>
</protein>
<dbReference type="AlphaFoldDB" id="A0A1F6FZ96"/>
<feature type="compositionally biased region" description="Polar residues" evidence="1">
    <location>
        <begin position="8"/>
        <end position="19"/>
    </location>
</feature>
<comment type="caution">
    <text evidence="2">The sequence shown here is derived from an EMBL/GenBank/DDBJ whole genome shotgun (WGS) entry which is preliminary data.</text>
</comment>
<sequence>MKTRKQESANNKKQLTINKKQGKRKKAGIRNLAIKKLRKWSSGRHGAAVIVPLGGTIQKKQKKN</sequence>
<gene>
    <name evidence="2" type="ORF">A3H55_03495</name>
</gene>